<dbReference type="CDD" id="cd18137">
    <property type="entry name" value="HLD_clamp_pol_III_gamma_tau"/>
    <property type="match status" value="1"/>
</dbReference>
<accession>A0A448ZVR2</accession>
<dbReference type="EC" id="2.7.7.7" evidence="11"/>
<organism evidence="13 14">
    <name type="scientific">Metamycoplasma orale</name>
    <name type="common">Mycoplasma orale</name>
    <dbReference type="NCBI Taxonomy" id="2121"/>
    <lineage>
        <taxon>Bacteria</taxon>
        <taxon>Bacillati</taxon>
        <taxon>Mycoplasmatota</taxon>
        <taxon>Mycoplasmoidales</taxon>
        <taxon>Metamycoplasmataceae</taxon>
        <taxon>Metamycoplasma</taxon>
    </lineage>
</organism>
<dbReference type="InterPro" id="IPR008921">
    <property type="entry name" value="DNA_pol3_clamp-load_cplx_C"/>
</dbReference>
<keyword evidence="8 11" id="KW-0067">ATP-binding</keyword>
<keyword evidence="5" id="KW-0479">Metal-binding</keyword>
<dbReference type="SUPFAM" id="SSF48019">
    <property type="entry name" value="post-AAA+ oligomerization domain-like"/>
    <property type="match status" value="1"/>
</dbReference>
<evidence type="ECO:0000256" key="2">
    <source>
        <dbReference type="ARBA" id="ARBA00022679"/>
    </source>
</evidence>
<dbReference type="FunFam" id="1.10.8.60:FF:000013">
    <property type="entry name" value="DNA polymerase III subunit gamma/tau"/>
    <property type="match status" value="1"/>
</dbReference>
<dbReference type="CDD" id="cd00009">
    <property type="entry name" value="AAA"/>
    <property type="match status" value="1"/>
</dbReference>
<dbReference type="InterPro" id="IPR050238">
    <property type="entry name" value="DNA_Rep/Repair_Clamp_Loader"/>
</dbReference>
<evidence type="ECO:0000256" key="3">
    <source>
        <dbReference type="ARBA" id="ARBA00022695"/>
    </source>
</evidence>
<dbReference type="Gene3D" id="1.20.272.10">
    <property type="match status" value="1"/>
</dbReference>
<keyword evidence="9 11" id="KW-0239">DNA-directed DNA polymerase</keyword>
<keyword evidence="6 11" id="KW-0547">Nucleotide-binding</keyword>
<dbReference type="Pfam" id="PF12169">
    <property type="entry name" value="DNA_pol3_gamma3"/>
    <property type="match status" value="1"/>
</dbReference>
<protein>
    <recommendedName>
        <fullName evidence="11">DNA polymerase III subunit gamma/tau</fullName>
        <ecNumber evidence="11">2.7.7.7</ecNumber>
    </recommendedName>
</protein>
<keyword evidence="7" id="KW-0862">Zinc</keyword>
<keyword evidence="14" id="KW-1185">Reference proteome</keyword>
<comment type="subunit">
    <text evidence="11">DNA polymerase III contains a core (composed of alpha, epsilon and theta chains) that associates with a tau subunit. This core dimerizes to form the POLIII' complex. PolIII' associates with the gamma complex (composed of gamma, delta, delta', psi and chi chains) and with the beta chain to form the complete DNA polymerase III complex.</text>
</comment>
<dbReference type="Pfam" id="PF13177">
    <property type="entry name" value="DNA_pol3_delta2"/>
    <property type="match status" value="1"/>
</dbReference>
<dbReference type="Gene3D" id="1.10.8.60">
    <property type="match status" value="1"/>
</dbReference>
<comment type="catalytic activity">
    <reaction evidence="10 11">
        <text>DNA(n) + a 2'-deoxyribonucleoside 5'-triphosphate = DNA(n+1) + diphosphate</text>
        <dbReference type="Rhea" id="RHEA:22508"/>
        <dbReference type="Rhea" id="RHEA-COMP:17339"/>
        <dbReference type="Rhea" id="RHEA-COMP:17340"/>
        <dbReference type="ChEBI" id="CHEBI:33019"/>
        <dbReference type="ChEBI" id="CHEBI:61560"/>
        <dbReference type="ChEBI" id="CHEBI:173112"/>
        <dbReference type="EC" id="2.7.7.7"/>
    </reaction>
</comment>
<keyword evidence="3 11" id="KW-0548">Nucleotidyltransferase</keyword>
<dbReference type="SUPFAM" id="SSF52540">
    <property type="entry name" value="P-loop containing nucleoside triphosphate hydrolases"/>
    <property type="match status" value="1"/>
</dbReference>
<dbReference type="PANTHER" id="PTHR11669">
    <property type="entry name" value="REPLICATION FACTOR C / DNA POLYMERASE III GAMMA-TAU SUBUNIT"/>
    <property type="match status" value="1"/>
</dbReference>
<dbReference type="Proteomes" id="UP000290482">
    <property type="component" value="Chromosome"/>
</dbReference>
<sequence length="668" mass="76424">MENKYLALYRQYRPNKFSDVQGQEHIITTLTNIIKSQKIGHAYLFSGPHGTGKTSVAKIFANTINCMHSNDLLIPCENCINNVDKNLDIIEIDAASNTGIEDIRELKEKIKHLPTNSRYKIYIIDEVHMLSKAAFNALLKTLEEPPKHAIFILATTDPQKIPLTILSRVQRFNFKKIEQKVIVNHLKKVYDQENIKYEKEAINLIASLGNGSLRDALSIADQSAIFVGDGVVKLEDVEKLFGITNVENIINLINLAAAHKVKEILELSNTLVDNGADIERLVSSLIYVLKDFIVITQTHSNELLEFINLDQCKKINISNDKAREYIAELINLFKEIKLSDLPQQSLELGLIKLATLSTHDENFTNEIELPKEIKTFGNKNITELNNIEEEDFQMASELKEDTSTKKIKSRNKSQLNDIFSFSSISNKSDYKTTIIDSVDIDDAIQKTDELILKEKTEEFEMNDFKENTITLDITTTNPIEINKTNEEVMPGAKYEFISDELLHDLVFVNQIEKKDKTKEDLKYKDKDKLSLSLMDKTLSDGRSDQIVLSMLKDMKVILSGKDFIVFTSNIKSKVKNLNINANDLDILEVIKKVFGRYVHIFAITHEQQVEATEWWKNIGKNDTNRKIKKLYDIKEKINGRPSELKRWAEATFDKTNFTGTKEIKKKVN</sequence>
<keyword evidence="2 11" id="KW-0808">Transferase</keyword>
<evidence type="ECO:0000256" key="8">
    <source>
        <dbReference type="ARBA" id="ARBA00022840"/>
    </source>
</evidence>
<dbReference type="KEGG" id="mob:NCTC10112_00170"/>
<dbReference type="GO" id="GO:0006261">
    <property type="term" value="P:DNA-templated DNA replication"/>
    <property type="evidence" value="ECO:0007669"/>
    <property type="project" value="TreeGrafter"/>
</dbReference>
<keyword evidence="4 11" id="KW-0235">DNA replication</keyword>
<dbReference type="PRINTS" id="PR00300">
    <property type="entry name" value="CLPPROTEASEA"/>
</dbReference>
<name>A0A448ZVR2_METOS</name>
<dbReference type="GO" id="GO:0003887">
    <property type="term" value="F:DNA-directed DNA polymerase activity"/>
    <property type="evidence" value="ECO:0007669"/>
    <property type="project" value="UniProtKB-KW"/>
</dbReference>
<evidence type="ECO:0000256" key="6">
    <source>
        <dbReference type="ARBA" id="ARBA00022741"/>
    </source>
</evidence>
<evidence type="ECO:0000256" key="5">
    <source>
        <dbReference type="ARBA" id="ARBA00022723"/>
    </source>
</evidence>
<dbReference type="Pfam" id="PF22608">
    <property type="entry name" value="DNAX_ATPase_lid"/>
    <property type="match status" value="1"/>
</dbReference>
<evidence type="ECO:0000256" key="11">
    <source>
        <dbReference type="RuleBase" id="RU364063"/>
    </source>
</evidence>
<gene>
    <name evidence="11 13" type="primary">dnaX</name>
    <name evidence="13" type="ORF">NCTC10112_00170</name>
</gene>
<evidence type="ECO:0000313" key="14">
    <source>
        <dbReference type="Proteomes" id="UP000290482"/>
    </source>
</evidence>
<dbReference type="AlphaFoldDB" id="A0A448ZVR2"/>
<dbReference type="InterPro" id="IPR022754">
    <property type="entry name" value="DNA_pol_III_gamma-3"/>
</dbReference>
<dbReference type="EMBL" id="LR214940">
    <property type="protein sequence ID" value="VEU55326.1"/>
    <property type="molecule type" value="Genomic_DNA"/>
</dbReference>
<dbReference type="NCBIfam" id="TIGR02397">
    <property type="entry name" value="dnaX_nterm"/>
    <property type="match status" value="1"/>
</dbReference>
<dbReference type="GO" id="GO:0005524">
    <property type="term" value="F:ATP binding"/>
    <property type="evidence" value="ECO:0007669"/>
    <property type="project" value="UniProtKB-KW"/>
</dbReference>
<proteinExistence type="inferred from homology"/>
<evidence type="ECO:0000256" key="9">
    <source>
        <dbReference type="ARBA" id="ARBA00022932"/>
    </source>
</evidence>
<dbReference type="PANTHER" id="PTHR11669:SF0">
    <property type="entry name" value="PROTEIN STICHEL-LIKE 2"/>
    <property type="match status" value="1"/>
</dbReference>
<dbReference type="RefSeq" id="WP_022936066.1">
    <property type="nucleotide sequence ID" value="NZ_LR214940.1"/>
</dbReference>
<evidence type="ECO:0000256" key="4">
    <source>
        <dbReference type="ARBA" id="ARBA00022705"/>
    </source>
</evidence>
<comment type="similarity">
    <text evidence="1 11">Belongs to the DnaX/STICHEL family.</text>
</comment>
<reference evidence="13 14" key="1">
    <citation type="submission" date="2019-01" db="EMBL/GenBank/DDBJ databases">
        <authorList>
            <consortium name="Pathogen Informatics"/>
        </authorList>
    </citation>
    <scope>NUCLEOTIDE SEQUENCE [LARGE SCALE GENOMIC DNA]</scope>
    <source>
        <strain evidence="13 14">NCTC10112</strain>
    </source>
</reference>
<dbReference type="GO" id="GO:0046872">
    <property type="term" value="F:metal ion binding"/>
    <property type="evidence" value="ECO:0007669"/>
    <property type="project" value="UniProtKB-KW"/>
</dbReference>
<dbReference type="Gene3D" id="3.40.50.300">
    <property type="entry name" value="P-loop containing nucleotide triphosphate hydrolases"/>
    <property type="match status" value="1"/>
</dbReference>
<dbReference type="GO" id="GO:0009360">
    <property type="term" value="C:DNA polymerase III complex"/>
    <property type="evidence" value="ECO:0007669"/>
    <property type="project" value="InterPro"/>
</dbReference>
<evidence type="ECO:0000256" key="7">
    <source>
        <dbReference type="ARBA" id="ARBA00022833"/>
    </source>
</evidence>
<dbReference type="InterPro" id="IPR001270">
    <property type="entry name" value="ClpA/B"/>
</dbReference>
<evidence type="ECO:0000313" key="13">
    <source>
        <dbReference type="EMBL" id="VEU55326.1"/>
    </source>
</evidence>
<feature type="domain" description="AAA+ ATPase" evidence="12">
    <location>
        <begin position="39"/>
        <end position="178"/>
    </location>
</feature>
<dbReference type="GO" id="GO:0003677">
    <property type="term" value="F:DNA binding"/>
    <property type="evidence" value="ECO:0007669"/>
    <property type="project" value="InterPro"/>
</dbReference>
<dbReference type="InterPro" id="IPR012763">
    <property type="entry name" value="DNA_pol_III_sug/sutau_N"/>
</dbReference>
<dbReference type="InterPro" id="IPR027417">
    <property type="entry name" value="P-loop_NTPase"/>
</dbReference>
<dbReference type="InterPro" id="IPR045085">
    <property type="entry name" value="HLD_clamp_pol_III_gamma_tau"/>
</dbReference>
<evidence type="ECO:0000256" key="10">
    <source>
        <dbReference type="ARBA" id="ARBA00049244"/>
    </source>
</evidence>
<evidence type="ECO:0000256" key="1">
    <source>
        <dbReference type="ARBA" id="ARBA00006360"/>
    </source>
</evidence>
<dbReference type="InterPro" id="IPR003593">
    <property type="entry name" value="AAA+_ATPase"/>
</dbReference>
<comment type="function">
    <text evidence="11">DNA polymerase III is a complex, multichain enzyme responsible for most of the replicative synthesis in bacteria. This DNA polymerase also exhibits 3' to 5' exonuclease activity.</text>
</comment>
<dbReference type="FunFam" id="3.40.50.300:FF:000014">
    <property type="entry name" value="DNA polymerase III subunit gamma/tau"/>
    <property type="match status" value="1"/>
</dbReference>
<dbReference type="SMART" id="SM00382">
    <property type="entry name" value="AAA"/>
    <property type="match status" value="1"/>
</dbReference>
<dbReference type="NCBIfam" id="NF004046">
    <property type="entry name" value="PRK05563.1"/>
    <property type="match status" value="1"/>
</dbReference>
<evidence type="ECO:0000259" key="12">
    <source>
        <dbReference type="SMART" id="SM00382"/>
    </source>
</evidence>